<evidence type="ECO:0000256" key="1">
    <source>
        <dbReference type="PROSITE-ProRule" id="PRU00339"/>
    </source>
</evidence>
<dbReference type="Proteomes" id="UP000254601">
    <property type="component" value="Unassembled WGS sequence"/>
</dbReference>
<gene>
    <name evidence="4" type="ORF">NCTC13337_00123</name>
</gene>
<keyword evidence="5" id="KW-1185">Reference proteome</keyword>
<keyword evidence="2" id="KW-0175">Coiled coil</keyword>
<accession>A0A380MLX3</accession>
<dbReference type="InterPro" id="IPR019734">
    <property type="entry name" value="TPR_rpt"/>
</dbReference>
<dbReference type="SUPFAM" id="SSF48452">
    <property type="entry name" value="TPR-like"/>
    <property type="match status" value="1"/>
</dbReference>
<evidence type="ECO:0000256" key="2">
    <source>
        <dbReference type="SAM" id="Coils"/>
    </source>
</evidence>
<dbReference type="AlphaFoldDB" id="A0A380MLX3"/>
<proteinExistence type="predicted"/>
<dbReference type="PROSITE" id="PS50005">
    <property type="entry name" value="TPR"/>
    <property type="match status" value="1"/>
</dbReference>
<dbReference type="EMBL" id="UHIC01000001">
    <property type="protein sequence ID" value="SUO93248.1"/>
    <property type="molecule type" value="Genomic_DNA"/>
</dbReference>
<protein>
    <submittedName>
        <fullName evidence="4">Tol-pal system protein YbgF</fullName>
    </submittedName>
</protein>
<sequence length="196" mass="21370">MKKLVVFLSMIVVVSGCASNRDVLVQNQMTIQNLKNQVIDLRAENQGLQQQLEQSKQGRIPSGVVAVDAGNSRGDYYQNNISPGTVVSAQPTGGYEDALQLYRAGDIDGAIAGFQQFLQTGVTGQEAALAQYWIGDAYYSKRNYQEAQRYFGTFLKNMPESDKTNAALRKLITSLKAIGRNADAEVLKAQGVSAIQ</sequence>
<feature type="signal peptide" evidence="3">
    <location>
        <begin position="1"/>
        <end position="18"/>
    </location>
</feature>
<dbReference type="Gene3D" id="1.25.40.10">
    <property type="entry name" value="Tetratricopeptide repeat domain"/>
    <property type="match status" value="1"/>
</dbReference>
<dbReference type="RefSeq" id="WP_072575707.1">
    <property type="nucleotide sequence ID" value="NZ_LWHB01000021.1"/>
</dbReference>
<feature type="repeat" description="TPR" evidence="1">
    <location>
        <begin position="128"/>
        <end position="161"/>
    </location>
</feature>
<dbReference type="InterPro" id="IPR011990">
    <property type="entry name" value="TPR-like_helical_dom_sf"/>
</dbReference>
<reference evidence="4 5" key="1">
    <citation type="submission" date="2018-06" db="EMBL/GenBank/DDBJ databases">
        <authorList>
            <consortium name="Pathogen Informatics"/>
            <person name="Doyle S."/>
        </authorList>
    </citation>
    <scope>NUCLEOTIDE SEQUENCE [LARGE SCALE GENOMIC DNA]</scope>
    <source>
        <strain evidence="4 5">NCTC13337</strain>
    </source>
</reference>
<keyword evidence="1" id="KW-0802">TPR repeat</keyword>
<evidence type="ECO:0000313" key="5">
    <source>
        <dbReference type="Proteomes" id="UP000254601"/>
    </source>
</evidence>
<name>A0A380MLX3_9GAMM</name>
<dbReference type="PROSITE" id="PS51257">
    <property type="entry name" value="PROKAR_LIPOPROTEIN"/>
    <property type="match status" value="1"/>
</dbReference>
<organism evidence="4 5">
    <name type="scientific">Suttonella ornithocola</name>
    <dbReference type="NCBI Taxonomy" id="279832"/>
    <lineage>
        <taxon>Bacteria</taxon>
        <taxon>Pseudomonadati</taxon>
        <taxon>Pseudomonadota</taxon>
        <taxon>Gammaproteobacteria</taxon>
        <taxon>Cardiobacteriales</taxon>
        <taxon>Cardiobacteriaceae</taxon>
        <taxon>Suttonella</taxon>
    </lineage>
</organism>
<evidence type="ECO:0000313" key="4">
    <source>
        <dbReference type="EMBL" id="SUO93248.1"/>
    </source>
</evidence>
<keyword evidence="3" id="KW-0732">Signal</keyword>
<evidence type="ECO:0000256" key="3">
    <source>
        <dbReference type="SAM" id="SignalP"/>
    </source>
</evidence>
<dbReference type="OrthoDB" id="9768142at2"/>
<feature type="chain" id="PRO_5016723028" evidence="3">
    <location>
        <begin position="19"/>
        <end position="196"/>
    </location>
</feature>
<feature type="coiled-coil region" evidence="2">
    <location>
        <begin position="24"/>
        <end position="58"/>
    </location>
</feature>